<protein>
    <submittedName>
        <fullName evidence="2">Uncharacterized protein</fullName>
    </submittedName>
</protein>
<gene>
    <name evidence="3" type="ORF">CYMTET_19739</name>
    <name evidence="2" type="ORF">CYMTET_45002</name>
</gene>
<sequence length="334" mass="37777">MKRVKELGLAIYEVEAGSKVARCDGTSTAFKQYCYVDVILAAGTPHMTLHRLHAFISYSDTTYDFLIGTGPLKNALRVTIDLYRGLAVSEAPAMLLGVDEKVTLPLIECKVPDSHRRRRNADPRVCLASEIFDRGGMEHGYAAERAEWVDYEASVEQDEQYFDCQEEVDWDCQAEVMFCAGVGERDPWHNEGKRVTRHSTADPQTSTSELVEDDDASTEEVLEDPTDDKYVRKNVRSDLGGSRKRYASRLLPAGHVGGLFADDYTQKLLEEDTKWPDSLPRTRCVPLTKEQLEVSNQEFLIAASSPWRGSMTHTWGDIDRRDADEEDGSWRDQR</sequence>
<evidence type="ECO:0000313" key="2">
    <source>
        <dbReference type="EMBL" id="KAK3245430.1"/>
    </source>
</evidence>
<dbReference type="Proteomes" id="UP001190700">
    <property type="component" value="Unassembled WGS sequence"/>
</dbReference>
<reference evidence="2" key="2">
    <citation type="submission" date="2023-06" db="EMBL/GenBank/DDBJ databases">
        <title>Long-read-based genome assembly of the green algal bacterivore Cymbomonas tetramitiformis.</title>
        <authorList>
            <person name="Gyaltshen Y."/>
            <person name="Rozenberg A."/>
            <person name="Paasch A."/>
            <person name="Burns J.A."/>
            <person name="Warring S."/>
            <person name="Larson R."/>
            <person name="Maurer-Alcala X."/>
            <person name="Dacks J."/>
            <person name="Kim E."/>
        </authorList>
    </citation>
    <scope>NUCLEOTIDE SEQUENCE</scope>
    <source>
        <strain evidence="2">PLY_AMNH</strain>
    </source>
</reference>
<feature type="region of interest" description="Disordered" evidence="1">
    <location>
        <begin position="189"/>
        <end position="226"/>
    </location>
</feature>
<dbReference type="EMBL" id="LGRX02009260">
    <property type="protein sequence ID" value="KAK3271932.1"/>
    <property type="molecule type" value="Genomic_DNA"/>
</dbReference>
<dbReference type="AlphaFoldDB" id="A0AAE0C0X2"/>
<evidence type="ECO:0000313" key="3">
    <source>
        <dbReference type="EMBL" id="KAK3271932.1"/>
    </source>
</evidence>
<feature type="compositionally biased region" description="Basic and acidic residues" evidence="1">
    <location>
        <begin position="316"/>
        <end position="334"/>
    </location>
</feature>
<dbReference type="EMBL" id="LGRX02030655">
    <property type="protein sequence ID" value="KAK3245430.1"/>
    <property type="molecule type" value="Genomic_DNA"/>
</dbReference>
<feature type="region of interest" description="Disordered" evidence="1">
    <location>
        <begin position="313"/>
        <end position="334"/>
    </location>
</feature>
<feature type="compositionally biased region" description="Acidic residues" evidence="1">
    <location>
        <begin position="210"/>
        <end position="226"/>
    </location>
</feature>
<organism evidence="2 4">
    <name type="scientific">Cymbomonas tetramitiformis</name>
    <dbReference type="NCBI Taxonomy" id="36881"/>
    <lineage>
        <taxon>Eukaryota</taxon>
        <taxon>Viridiplantae</taxon>
        <taxon>Chlorophyta</taxon>
        <taxon>Pyramimonadophyceae</taxon>
        <taxon>Pyramimonadales</taxon>
        <taxon>Pyramimonadaceae</taxon>
        <taxon>Cymbomonas</taxon>
    </lineage>
</organism>
<name>A0AAE0C0X2_9CHLO</name>
<evidence type="ECO:0000313" key="4">
    <source>
        <dbReference type="Proteomes" id="UP001190700"/>
    </source>
</evidence>
<accession>A0AAE0C0X2</accession>
<comment type="caution">
    <text evidence="2">The sequence shown here is derived from an EMBL/GenBank/DDBJ whole genome shotgun (WGS) entry which is preliminary data.</text>
</comment>
<keyword evidence="4" id="KW-1185">Reference proteome</keyword>
<evidence type="ECO:0000256" key="1">
    <source>
        <dbReference type="SAM" id="MobiDB-lite"/>
    </source>
</evidence>
<proteinExistence type="predicted"/>
<reference evidence="2 4" key="1">
    <citation type="journal article" date="2015" name="Genome Biol. Evol.">
        <title>Comparative Genomics of a Bacterivorous Green Alga Reveals Evolutionary Causalities and Consequences of Phago-Mixotrophic Mode of Nutrition.</title>
        <authorList>
            <person name="Burns J.A."/>
            <person name="Paasch A."/>
            <person name="Narechania A."/>
            <person name="Kim E."/>
        </authorList>
    </citation>
    <scope>NUCLEOTIDE SEQUENCE [LARGE SCALE GENOMIC DNA]</scope>
    <source>
        <strain evidence="2">PLY_AMNH</strain>
    </source>
</reference>